<reference evidence="2" key="3">
    <citation type="submission" date="2020-12" db="UniProtKB">
        <authorList>
            <consortium name="EnsemblPlants"/>
        </authorList>
    </citation>
    <scope>IDENTIFICATION</scope>
</reference>
<protein>
    <submittedName>
        <fullName evidence="1 2">Uncharacterized protein</fullName>
    </submittedName>
</protein>
<reference evidence="1 3" key="2">
    <citation type="journal article" date="2018" name="Plant J.">
        <title>The Physcomitrella patens chromosome-scale assembly reveals moss genome structure and evolution.</title>
        <authorList>
            <person name="Lang D."/>
            <person name="Ullrich K.K."/>
            <person name="Murat F."/>
            <person name="Fuchs J."/>
            <person name="Jenkins J."/>
            <person name="Haas F.B."/>
            <person name="Piednoel M."/>
            <person name="Gundlach H."/>
            <person name="Van Bel M."/>
            <person name="Meyberg R."/>
            <person name="Vives C."/>
            <person name="Morata J."/>
            <person name="Symeonidi A."/>
            <person name="Hiss M."/>
            <person name="Muchero W."/>
            <person name="Kamisugi Y."/>
            <person name="Saleh O."/>
            <person name="Blanc G."/>
            <person name="Decker E.L."/>
            <person name="van Gessel N."/>
            <person name="Grimwood J."/>
            <person name="Hayes R.D."/>
            <person name="Graham S.W."/>
            <person name="Gunter L.E."/>
            <person name="McDaniel S.F."/>
            <person name="Hoernstein S.N.W."/>
            <person name="Larsson A."/>
            <person name="Li F.W."/>
            <person name="Perroud P.F."/>
            <person name="Phillips J."/>
            <person name="Ranjan P."/>
            <person name="Rokshar D.S."/>
            <person name="Rothfels C.J."/>
            <person name="Schneider L."/>
            <person name="Shu S."/>
            <person name="Stevenson D.W."/>
            <person name="Thummler F."/>
            <person name="Tillich M."/>
            <person name="Villarreal Aguilar J.C."/>
            <person name="Widiez T."/>
            <person name="Wong G.K."/>
            <person name="Wymore A."/>
            <person name="Zhang Y."/>
            <person name="Zimmer A.D."/>
            <person name="Quatrano R.S."/>
            <person name="Mayer K.F.X."/>
            <person name="Goodstein D."/>
            <person name="Casacuberta J.M."/>
            <person name="Vandepoele K."/>
            <person name="Reski R."/>
            <person name="Cuming A.C."/>
            <person name="Tuskan G.A."/>
            <person name="Maumus F."/>
            <person name="Salse J."/>
            <person name="Schmutz J."/>
            <person name="Rensing S.A."/>
        </authorList>
    </citation>
    <scope>NUCLEOTIDE SEQUENCE [LARGE SCALE GENOMIC DNA]</scope>
    <source>
        <strain evidence="2 3">cv. Gransden 2004</strain>
    </source>
</reference>
<dbReference type="EMBL" id="ABEU02000001">
    <property type="protein sequence ID" value="PNR61644.1"/>
    <property type="molecule type" value="Genomic_DNA"/>
</dbReference>
<dbReference type="Gramene" id="Pp3c1_1420V3.1">
    <property type="protein sequence ID" value="PAC:32970115.CDS.1"/>
    <property type="gene ID" value="Pp3c1_1420"/>
</dbReference>
<sequence length="99" mass="11223">MPRLPVLHGVVVNVDALVVLSSRVSTPCPSSRTSLNLIGVDRLCHRISRKIETHFLLASFHLLYSYPMNSTSYHCAYSFVYSVRRCPSHFVPHRGRAKL</sequence>
<evidence type="ECO:0000313" key="3">
    <source>
        <dbReference type="Proteomes" id="UP000006727"/>
    </source>
</evidence>
<organism evidence="1">
    <name type="scientific">Physcomitrium patens</name>
    <name type="common">Spreading-leaved earth moss</name>
    <name type="synonym">Physcomitrella patens</name>
    <dbReference type="NCBI Taxonomy" id="3218"/>
    <lineage>
        <taxon>Eukaryota</taxon>
        <taxon>Viridiplantae</taxon>
        <taxon>Streptophyta</taxon>
        <taxon>Embryophyta</taxon>
        <taxon>Bryophyta</taxon>
        <taxon>Bryophytina</taxon>
        <taxon>Bryopsida</taxon>
        <taxon>Funariidae</taxon>
        <taxon>Funariales</taxon>
        <taxon>Funariaceae</taxon>
        <taxon>Physcomitrium</taxon>
    </lineage>
</organism>
<dbReference type="EnsemblPlants" id="Pp3c1_1420V3.1">
    <property type="protein sequence ID" value="PAC:32970115.CDS.1"/>
    <property type="gene ID" value="Pp3c1_1420"/>
</dbReference>
<evidence type="ECO:0000313" key="1">
    <source>
        <dbReference type="EMBL" id="PNR61644.1"/>
    </source>
</evidence>
<name>A0A2K1L6K6_PHYPA</name>
<keyword evidence="3" id="KW-1185">Reference proteome</keyword>
<dbReference type="AlphaFoldDB" id="A0A2K1L6K6"/>
<dbReference type="InParanoid" id="A0A2K1L6K6"/>
<dbReference type="Proteomes" id="UP000006727">
    <property type="component" value="Chromosome 1"/>
</dbReference>
<proteinExistence type="predicted"/>
<evidence type="ECO:0000313" key="2">
    <source>
        <dbReference type="EnsemblPlants" id="PAC:32970115.CDS.1"/>
    </source>
</evidence>
<accession>A0A2K1L6K6</accession>
<reference evidence="1 3" key="1">
    <citation type="journal article" date="2008" name="Science">
        <title>The Physcomitrella genome reveals evolutionary insights into the conquest of land by plants.</title>
        <authorList>
            <person name="Rensing S."/>
            <person name="Lang D."/>
            <person name="Zimmer A."/>
            <person name="Terry A."/>
            <person name="Salamov A."/>
            <person name="Shapiro H."/>
            <person name="Nishiyama T."/>
            <person name="Perroud P.-F."/>
            <person name="Lindquist E."/>
            <person name="Kamisugi Y."/>
            <person name="Tanahashi T."/>
            <person name="Sakakibara K."/>
            <person name="Fujita T."/>
            <person name="Oishi K."/>
            <person name="Shin-I T."/>
            <person name="Kuroki Y."/>
            <person name="Toyoda A."/>
            <person name="Suzuki Y."/>
            <person name="Hashimoto A."/>
            <person name="Yamaguchi K."/>
            <person name="Sugano A."/>
            <person name="Kohara Y."/>
            <person name="Fujiyama A."/>
            <person name="Anterola A."/>
            <person name="Aoki S."/>
            <person name="Ashton N."/>
            <person name="Barbazuk W.B."/>
            <person name="Barker E."/>
            <person name="Bennetzen J."/>
            <person name="Bezanilla M."/>
            <person name="Blankenship R."/>
            <person name="Cho S.H."/>
            <person name="Dutcher S."/>
            <person name="Estelle M."/>
            <person name="Fawcett J.A."/>
            <person name="Gundlach H."/>
            <person name="Hanada K."/>
            <person name="Heyl A."/>
            <person name="Hicks K.A."/>
            <person name="Hugh J."/>
            <person name="Lohr M."/>
            <person name="Mayer K."/>
            <person name="Melkozernov A."/>
            <person name="Murata T."/>
            <person name="Nelson D."/>
            <person name="Pils B."/>
            <person name="Prigge M."/>
            <person name="Reiss B."/>
            <person name="Renner T."/>
            <person name="Rombauts S."/>
            <person name="Rushton P."/>
            <person name="Sanderfoot A."/>
            <person name="Schween G."/>
            <person name="Shiu S.-H."/>
            <person name="Stueber K."/>
            <person name="Theodoulou F.L."/>
            <person name="Tu H."/>
            <person name="Van de Peer Y."/>
            <person name="Verrier P.J."/>
            <person name="Waters E."/>
            <person name="Wood A."/>
            <person name="Yang L."/>
            <person name="Cove D."/>
            <person name="Cuming A."/>
            <person name="Hasebe M."/>
            <person name="Lucas S."/>
            <person name="Mishler D.B."/>
            <person name="Reski R."/>
            <person name="Grigoriev I."/>
            <person name="Quatrano R.S."/>
            <person name="Boore J.L."/>
        </authorList>
    </citation>
    <scope>NUCLEOTIDE SEQUENCE [LARGE SCALE GENOMIC DNA]</scope>
    <source>
        <strain evidence="2 3">cv. Gransden 2004</strain>
    </source>
</reference>
<gene>
    <name evidence="1" type="ORF">PHYPA_000067</name>
</gene>